<organism evidence="10 11">
    <name type="scientific">Niallia nealsonii</name>
    <dbReference type="NCBI Taxonomy" id="115979"/>
    <lineage>
        <taxon>Bacteria</taxon>
        <taxon>Bacillati</taxon>
        <taxon>Bacillota</taxon>
        <taxon>Bacilli</taxon>
        <taxon>Bacillales</taxon>
        <taxon>Bacillaceae</taxon>
        <taxon>Niallia</taxon>
    </lineage>
</organism>
<keyword evidence="11" id="KW-1185">Reference proteome</keyword>
<evidence type="ECO:0000256" key="7">
    <source>
        <dbReference type="ARBA" id="ARBA00022840"/>
    </source>
</evidence>
<evidence type="ECO:0000313" key="11">
    <source>
        <dbReference type="Proteomes" id="UP000233375"/>
    </source>
</evidence>
<dbReference type="GO" id="GO:0046656">
    <property type="term" value="P:folic acid biosynthetic process"/>
    <property type="evidence" value="ECO:0007669"/>
    <property type="project" value="UniProtKB-KW"/>
</dbReference>
<dbReference type="PANTHER" id="PTHR43071:SF1">
    <property type="entry name" value="2-AMINO-4-HYDROXY-6-HYDROXYMETHYLDIHYDROPTERIDINE PYROPHOSPHOKINASE"/>
    <property type="match status" value="1"/>
</dbReference>
<dbReference type="CDD" id="cd00483">
    <property type="entry name" value="HPPK"/>
    <property type="match status" value="1"/>
</dbReference>
<dbReference type="GO" id="GO:0003848">
    <property type="term" value="F:2-amino-4-hydroxy-6-hydroxymethyldihydropteridine diphosphokinase activity"/>
    <property type="evidence" value="ECO:0007669"/>
    <property type="project" value="UniProtKB-EC"/>
</dbReference>
<dbReference type="PANTHER" id="PTHR43071">
    <property type="entry name" value="2-AMINO-4-HYDROXY-6-HYDROXYMETHYLDIHYDROPTERIDINE PYROPHOSPHOKINASE"/>
    <property type="match status" value="1"/>
</dbReference>
<evidence type="ECO:0000259" key="9">
    <source>
        <dbReference type="PROSITE" id="PS00794"/>
    </source>
</evidence>
<comment type="pathway">
    <text evidence="2">Cofactor biosynthesis; tetrahydrofolate biosynthesis; 2-amino-4-hydroxy-6-hydroxymethyl-7,8-dihydropteridine diphosphate from 7,8-dihydroneopterin triphosphate: step 4/4.</text>
</comment>
<reference evidence="10 11" key="1">
    <citation type="journal article" date="2003" name="Int. J. Syst. Evol. Microbiol.">
        <title>Bacillus nealsonii sp. nov., isolated from a spacecraft-assembly facility, whose spores are gamma-radiation resistant.</title>
        <authorList>
            <person name="Venkateswaran K."/>
            <person name="Kempf M."/>
            <person name="Chen F."/>
            <person name="Satomi M."/>
            <person name="Nicholson W."/>
            <person name="Kern R."/>
        </authorList>
    </citation>
    <scope>NUCLEOTIDE SEQUENCE [LARGE SCALE GENOMIC DNA]</scope>
    <source>
        <strain evidence="10 11">FO-92</strain>
    </source>
</reference>
<dbReference type="UniPathway" id="UPA00077">
    <property type="reaction ID" value="UER00155"/>
</dbReference>
<dbReference type="GO" id="GO:0016301">
    <property type="term" value="F:kinase activity"/>
    <property type="evidence" value="ECO:0007669"/>
    <property type="project" value="UniProtKB-KW"/>
</dbReference>
<accession>A0A2N0YZ11</accession>
<feature type="domain" description="7,8-dihydro-6-hydroxymethylpterin-pyrophosphokinase" evidence="9">
    <location>
        <begin position="89"/>
        <end position="100"/>
    </location>
</feature>
<dbReference type="GO" id="GO:0046654">
    <property type="term" value="P:tetrahydrofolate biosynthetic process"/>
    <property type="evidence" value="ECO:0007669"/>
    <property type="project" value="UniProtKB-UniPathway"/>
</dbReference>
<evidence type="ECO:0000256" key="1">
    <source>
        <dbReference type="ARBA" id="ARBA00000198"/>
    </source>
</evidence>
<keyword evidence="6 10" id="KW-0418">Kinase</keyword>
<protein>
    <recommendedName>
        <fullName evidence="3">2-amino-4-hydroxy-6-hydroxymethyldihydropteridine diphosphokinase</fullName>
        <ecNumber evidence="3">2.7.6.3</ecNumber>
    </recommendedName>
</protein>
<keyword evidence="8" id="KW-0289">Folate biosynthesis</keyword>
<gene>
    <name evidence="10" type="primary">folK</name>
    <name evidence="10" type="ORF">CWS01_17135</name>
</gene>
<evidence type="ECO:0000256" key="4">
    <source>
        <dbReference type="ARBA" id="ARBA00022679"/>
    </source>
</evidence>
<keyword evidence="5" id="KW-0547">Nucleotide-binding</keyword>
<keyword evidence="4" id="KW-0808">Transferase</keyword>
<dbReference type="AlphaFoldDB" id="A0A2N0YZ11"/>
<evidence type="ECO:0000256" key="6">
    <source>
        <dbReference type="ARBA" id="ARBA00022777"/>
    </source>
</evidence>
<keyword evidence="7" id="KW-0067">ATP-binding</keyword>
<dbReference type="Proteomes" id="UP000233375">
    <property type="component" value="Unassembled WGS sequence"/>
</dbReference>
<dbReference type="OrthoDB" id="9808041at2"/>
<dbReference type="SUPFAM" id="SSF55083">
    <property type="entry name" value="6-hydroxymethyl-7,8-dihydropterin pyrophosphokinase, HPPK"/>
    <property type="match status" value="1"/>
</dbReference>
<evidence type="ECO:0000313" key="10">
    <source>
        <dbReference type="EMBL" id="PKG22500.1"/>
    </source>
</evidence>
<dbReference type="RefSeq" id="WP_101178396.1">
    <property type="nucleotide sequence ID" value="NZ_PISE01000041.1"/>
</dbReference>
<comment type="caution">
    <text evidence="10">The sequence shown here is derived from an EMBL/GenBank/DDBJ whole genome shotgun (WGS) entry which is preliminary data.</text>
</comment>
<proteinExistence type="predicted"/>
<dbReference type="InterPro" id="IPR035907">
    <property type="entry name" value="Hppk_sf"/>
</dbReference>
<evidence type="ECO:0000256" key="3">
    <source>
        <dbReference type="ARBA" id="ARBA00013253"/>
    </source>
</evidence>
<dbReference type="EMBL" id="PISE01000041">
    <property type="protein sequence ID" value="PKG22500.1"/>
    <property type="molecule type" value="Genomic_DNA"/>
</dbReference>
<evidence type="ECO:0000256" key="8">
    <source>
        <dbReference type="ARBA" id="ARBA00022909"/>
    </source>
</evidence>
<dbReference type="EC" id="2.7.6.3" evidence="3"/>
<dbReference type="Pfam" id="PF01288">
    <property type="entry name" value="HPPK"/>
    <property type="match status" value="1"/>
</dbReference>
<dbReference type="PROSITE" id="PS00794">
    <property type="entry name" value="HPPK"/>
    <property type="match status" value="1"/>
</dbReference>
<evidence type="ECO:0000256" key="5">
    <source>
        <dbReference type="ARBA" id="ARBA00022741"/>
    </source>
</evidence>
<dbReference type="InterPro" id="IPR000550">
    <property type="entry name" value="Hppk"/>
</dbReference>
<comment type="catalytic activity">
    <reaction evidence="1">
        <text>6-hydroxymethyl-7,8-dihydropterin + ATP = (7,8-dihydropterin-6-yl)methyl diphosphate + AMP + H(+)</text>
        <dbReference type="Rhea" id="RHEA:11412"/>
        <dbReference type="ChEBI" id="CHEBI:15378"/>
        <dbReference type="ChEBI" id="CHEBI:30616"/>
        <dbReference type="ChEBI" id="CHEBI:44841"/>
        <dbReference type="ChEBI" id="CHEBI:72950"/>
        <dbReference type="ChEBI" id="CHEBI:456215"/>
        <dbReference type="EC" id="2.7.6.3"/>
    </reaction>
</comment>
<evidence type="ECO:0000256" key="2">
    <source>
        <dbReference type="ARBA" id="ARBA00005051"/>
    </source>
</evidence>
<dbReference type="Gene3D" id="3.30.70.560">
    <property type="entry name" value="7,8-Dihydro-6-hydroxymethylpterin-pyrophosphokinase HPPK"/>
    <property type="match status" value="1"/>
</dbReference>
<sequence>MRNKAYISLGSNIGNRVEYLHEAVRMLDGQEKIKLVSISSIYETDPVGYVEQDPFLNIVLEVRTSLSPLDLLHVCQSVENELGRKRVIRWGPRTIDLDILLYNHENIESEKLNIPHPRIEERAFVMIPLLEIAPTIQLPNKSMPLIESNEFLQGKEGVRIWRRQKNGEDVFELFEN</sequence>
<name>A0A2N0YZ11_9BACI</name>
<dbReference type="NCBIfam" id="TIGR01498">
    <property type="entry name" value="folK"/>
    <property type="match status" value="1"/>
</dbReference>
<dbReference type="GO" id="GO:0005524">
    <property type="term" value="F:ATP binding"/>
    <property type="evidence" value="ECO:0007669"/>
    <property type="project" value="UniProtKB-KW"/>
</dbReference>